<organism evidence="6 7">
    <name type="scientific">Caenorhabditis bovis</name>
    <dbReference type="NCBI Taxonomy" id="2654633"/>
    <lineage>
        <taxon>Eukaryota</taxon>
        <taxon>Metazoa</taxon>
        <taxon>Ecdysozoa</taxon>
        <taxon>Nematoda</taxon>
        <taxon>Chromadorea</taxon>
        <taxon>Rhabditida</taxon>
        <taxon>Rhabditina</taxon>
        <taxon>Rhabditomorpha</taxon>
        <taxon>Rhabditoidea</taxon>
        <taxon>Rhabditidae</taxon>
        <taxon>Peloderinae</taxon>
        <taxon>Caenorhabditis</taxon>
    </lineage>
</organism>
<evidence type="ECO:0000256" key="5">
    <source>
        <dbReference type="SAM" id="Phobius"/>
    </source>
</evidence>
<feature type="transmembrane region" description="Helical" evidence="5">
    <location>
        <begin position="169"/>
        <end position="188"/>
    </location>
</feature>
<dbReference type="Pfam" id="PF02535">
    <property type="entry name" value="Zip"/>
    <property type="match status" value="1"/>
</dbReference>
<keyword evidence="7" id="KW-1185">Reference proteome</keyword>
<dbReference type="GO" id="GO:0005886">
    <property type="term" value="C:plasma membrane"/>
    <property type="evidence" value="ECO:0007669"/>
    <property type="project" value="TreeGrafter"/>
</dbReference>
<evidence type="ECO:0000256" key="2">
    <source>
        <dbReference type="ARBA" id="ARBA00022692"/>
    </source>
</evidence>
<keyword evidence="2 5" id="KW-0812">Transmembrane</keyword>
<feature type="transmembrane region" description="Helical" evidence="5">
    <location>
        <begin position="194"/>
        <end position="214"/>
    </location>
</feature>
<evidence type="ECO:0000256" key="4">
    <source>
        <dbReference type="ARBA" id="ARBA00023136"/>
    </source>
</evidence>
<comment type="caution">
    <text evidence="6">The sequence shown here is derived from an EMBL/GenBank/DDBJ whole genome shotgun (WGS) entry which is preliminary data.</text>
</comment>
<evidence type="ECO:0000313" key="7">
    <source>
        <dbReference type="Proteomes" id="UP000494206"/>
    </source>
</evidence>
<dbReference type="AlphaFoldDB" id="A0A8S1FD13"/>
<reference evidence="6 7" key="1">
    <citation type="submission" date="2020-04" db="EMBL/GenBank/DDBJ databases">
        <authorList>
            <person name="Laetsch R D."/>
            <person name="Stevens L."/>
            <person name="Kumar S."/>
            <person name="Blaxter L. M."/>
        </authorList>
    </citation>
    <scope>NUCLEOTIDE SEQUENCE [LARGE SCALE GENOMIC DNA]</scope>
</reference>
<dbReference type="PANTHER" id="PTHR11040:SF76">
    <property type="entry name" value="ZINC TRANSPORTER ZIP3"/>
    <property type="match status" value="1"/>
</dbReference>
<feature type="transmembrane region" description="Helical" evidence="5">
    <location>
        <begin position="294"/>
        <end position="313"/>
    </location>
</feature>
<gene>
    <name evidence="6" type="ORF">CBOVIS_LOCUS12608</name>
</gene>
<feature type="transmembrane region" description="Helical" evidence="5">
    <location>
        <begin position="44"/>
        <end position="67"/>
    </location>
</feature>
<keyword evidence="3 5" id="KW-1133">Transmembrane helix</keyword>
<feature type="transmembrane region" description="Helical" evidence="5">
    <location>
        <begin position="261"/>
        <end position="282"/>
    </location>
</feature>
<feature type="transmembrane region" description="Helical" evidence="5">
    <location>
        <begin position="6"/>
        <end position="32"/>
    </location>
</feature>
<evidence type="ECO:0000313" key="6">
    <source>
        <dbReference type="EMBL" id="CAB3411189.1"/>
    </source>
</evidence>
<protein>
    <submittedName>
        <fullName evidence="6">Uncharacterized protein</fullName>
    </submittedName>
</protein>
<comment type="subcellular location">
    <subcellularLocation>
        <location evidence="1">Membrane</location>
        <topology evidence="1">Multi-pass membrane protein</topology>
    </subcellularLocation>
</comment>
<dbReference type="InterPro" id="IPR003689">
    <property type="entry name" value="ZIP"/>
</dbReference>
<keyword evidence="4 5" id="KW-0472">Membrane</keyword>
<dbReference type="EMBL" id="CADEPM010000012">
    <property type="protein sequence ID" value="CAB3411189.1"/>
    <property type="molecule type" value="Genomic_DNA"/>
</dbReference>
<feature type="transmembrane region" description="Helical" evidence="5">
    <location>
        <begin position="87"/>
        <end position="104"/>
    </location>
</feature>
<evidence type="ECO:0000256" key="1">
    <source>
        <dbReference type="ARBA" id="ARBA00004141"/>
    </source>
</evidence>
<proteinExistence type="predicted"/>
<sequence>MSLDVLKWILLGVMALITIFFGLLPLQLINYLNNEHSRIHKRASLVLSLISCFAGGVFLSVCFLDMLPDSLEAWEDVKSDTGCDIDYPFVQLIALIGFFFVYIMEEISTKCCGGHGHSHSGVTDNVTFPRARLATVGTIFDIDGNVVQPCKESVKDLDVDGEGPIQTSLIFASAFILHVFFECFAFGVQEDAVSLTSLFLGIIVHKSVVMFSLGMKLSRNHPRRKYIVVIIMATIAAFNIFGGMIGILIEDSQINQTPKDIVTFVLLSFSLGNFIYITFFEMLSAERANNHSNILQWFFTFAGFVLIAIIMIWSS</sequence>
<accession>A0A8S1FD13</accession>
<dbReference type="OrthoDB" id="448280at2759"/>
<dbReference type="GO" id="GO:0005385">
    <property type="term" value="F:zinc ion transmembrane transporter activity"/>
    <property type="evidence" value="ECO:0007669"/>
    <property type="project" value="TreeGrafter"/>
</dbReference>
<name>A0A8S1FD13_9PELO</name>
<dbReference type="Proteomes" id="UP000494206">
    <property type="component" value="Unassembled WGS sequence"/>
</dbReference>
<evidence type="ECO:0000256" key="3">
    <source>
        <dbReference type="ARBA" id="ARBA00022989"/>
    </source>
</evidence>
<feature type="transmembrane region" description="Helical" evidence="5">
    <location>
        <begin position="226"/>
        <end position="249"/>
    </location>
</feature>
<dbReference type="PANTHER" id="PTHR11040">
    <property type="entry name" value="ZINC/IRON TRANSPORTER"/>
    <property type="match status" value="1"/>
</dbReference>